<dbReference type="OrthoDB" id="2939890at2"/>
<keyword evidence="3" id="KW-1185">Reference proteome</keyword>
<dbReference type="RefSeq" id="WP_072889192.1">
    <property type="nucleotide sequence ID" value="NZ_FQVW01000010.1"/>
</dbReference>
<sequence>MFLTLIIIPLISDFTSSSDLVKGLIILPGLMIIVGKIIAIGEKKKQNKKYAGDVGIILGLTIAGLLYLFS</sequence>
<feature type="transmembrane region" description="Helical" evidence="1">
    <location>
        <begin position="50"/>
        <end position="69"/>
    </location>
</feature>
<dbReference type="EMBL" id="FQVW01000010">
    <property type="protein sequence ID" value="SHF94566.1"/>
    <property type="molecule type" value="Genomic_DNA"/>
</dbReference>
<dbReference type="Proteomes" id="UP000183988">
    <property type="component" value="Unassembled WGS sequence"/>
</dbReference>
<accession>A0A1M5FSY0</accession>
<reference evidence="2 3" key="1">
    <citation type="submission" date="2016-11" db="EMBL/GenBank/DDBJ databases">
        <authorList>
            <person name="Jaros S."/>
            <person name="Januszkiewicz K."/>
            <person name="Wedrychowicz H."/>
        </authorList>
    </citation>
    <scope>NUCLEOTIDE SEQUENCE [LARGE SCALE GENOMIC DNA]</scope>
    <source>
        <strain evidence="2 3">IBRC-M 10683</strain>
    </source>
</reference>
<evidence type="ECO:0000313" key="3">
    <source>
        <dbReference type="Proteomes" id="UP000183988"/>
    </source>
</evidence>
<evidence type="ECO:0000313" key="2">
    <source>
        <dbReference type="EMBL" id="SHF94566.1"/>
    </source>
</evidence>
<proteinExistence type="predicted"/>
<evidence type="ECO:0000256" key="1">
    <source>
        <dbReference type="SAM" id="Phobius"/>
    </source>
</evidence>
<keyword evidence="1" id="KW-1133">Transmembrane helix</keyword>
<protein>
    <submittedName>
        <fullName evidence="2">Uncharacterized protein</fullName>
    </submittedName>
</protein>
<dbReference type="STRING" id="930117.SAMN05216225_10109"/>
<gene>
    <name evidence="2" type="ORF">SAMN05216225_10109</name>
</gene>
<keyword evidence="1" id="KW-0472">Membrane</keyword>
<feature type="transmembrane region" description="Helical" evidence="1">
    <location>
        <begin position="20"/>
        <end position="38"/>
    </location>
</feature>
<dbReference type="AlphaFoldDB" id="A0A1M5FSY0"/>
<name>A0A1M5FSY0_9BACI</name>
<organism evidence="2 3">
    <name type="scientific">Ornithinibacillus halophilus</name>
    <dbReference type="NCBI Taxonomy" id="930117"/>
    <lineage>
        <taxon>Bacteria</taxon>
        <taxon>Bacillati</taxon>
        <taxon>Bacillota</taxon>
        <taxon>Bacilli</taxon>
        <taxon>Bacillales</taxon>
        <taxon>Bacillaceae</taxon>
        <taxon>Ornithinibacillus</taxon>
    </lineage>
</organism>
<keyword evidence="1" id="KW-0812">Transmembrane</keyword>